<dbReference type="Proteomes" id="UP000663825">
    <property type="component" value="Unassembled WGS sequence"/>
</dbReference>
<dbReference type="EMBL" id="CAJNYU010002713">
    <property type="protein sequence ID" value="CAF3595467.1"/>
    <property type="molecule type" value="Genomic_DNA"/>
</dbReference>
<evidence type="ECO:0000313" key="5">
    <source>
        <dbReference type="EMBL" id="CAF3404081.1"/>
    </source>
</evidence>
<evidence type="ECO:0000313" key="7">
    <source>
        <dbReference type="Proteomes" id="UP000663825"/>
    </source>
</evidence>
<dbReference type="InterPro" id="IPR001251">
    <property type="entry name" value="CRAL-TRIO_dom"/>
</dbReference>
<protein>
    <recommendedName>
        <fullName evidence="1">CRAL-TRIO domain-containing protein</fullName>
    </recommendedName>
</protein>
<dbReference type="Proteomes" id="UP000663869">
    <property type="component" value="Unassembled WGS sequence"/>
</dbReference>
<sequence>MTLLRPSAKDDTNVDSDELAGVISCLIDNTPVNIDAKTITPFKNVISSAGRLDEDNQTILIAIYGCWLPDHRLREYRYIMDQLFYYVYHKLEQLVTNDYVLIYFHGATPKHRTPDLKFLRKCYQMINFRLRKNLRSVYVVHPTRWLRTIIALSRPFFSKKFYHKINYLYTVAELQREFPHNNLSIPPIIEQYEDTYLAQ</sequence>
<organism evidence="2 7">
    <name type="scientific">Rotaria socialis</name>
    <dbReference type="NCBI Taxonomy" id="392032"/>
    <lineage>
        <taxon>Eukaryota</taxon>
        <taxon>Metazoa</taxon>
        <taxon>Spiralia</taxon>
        <taxon>Gnathifera</taxon>
        <taxon>Rotifera</taxon>
        <taxon>Eurotatoria</taxon>
        <taxon>Bdelloidea</taxon>
        <taxon>Philodinida</taxon>
        <taxon>Philodinidae</taxon>
        <taxon>Rotaria</taxon>
    </lineage>
</organism>
<dbReference type="Proteomes" id="UP000663865">
    <property type="component" value="Unassembled WGS sequence"/>
</dbReference>
<dbReference type="PROSITE" id="PS50191">
    <property type="entry name" value="CRAL_TRIO"/>
    <property type="match status" value="1"/>
</dbReference>
<dbReference type="CDD" id="cd00170">
    <property type="entry name" value="SEC14"/>
    <property type="match status" value="1"/>
</dbReference>
<dbReference type="EMBL" id="CAJNYT010001081">
    <property type="protein sequence ID" value="CAF3393991.1"/>
    <property type="molecule type" value="Genomic_DNA"/>
</dbReference>
<evidence type="ECO:0000313" key="2">
    <source>
        <dbReference type="EMBL" id="CAF3069366.1"/>
    </source>
</evidence>
<proteinExistence type="predicted"/>
<dbReference type="AlphaFoldDB" id="A0A817MUL4"/>
<feature type="domain" description="CRAL-TRIO" evidence="1">
    <location>
        <begin position="50"/>
        <end position="197"/>
    </location>
</feature>
<dbReference type="Pfam" id="PF13716">
    <property type="entry name" value="CRAL_TRIO_2"/>
    <property type="match status" value="1"/>
</dbReference>
<dbReference type="Proteomes" id="UP000663872">
    <property type="component" value="Unassembled WGS sequence"/>
</dbReference>
<dbReference type="EMBL" id="CAJNYD010000122">
    <property type="protein sequence ID" value="CAF3218473.1"/>
    <property type="molecule type" value="Genomic_DNA"/>
</dbReference>
<dbReference type="EMBL" id="CAJNXB010000571">
    <property type="protein sequence ID" value="CAF3069366.1"/>
    <property type="molecule type" value="Genomic_DNA"/>
</dbReference>
<evidence type="ECO:0000313" key="4">
    <source>
        <dbReference type="EMBL" id="CAF3393991.1"/>
    </source>
</evidence>
<name>A0A817MUL4_9BILA</name>
<dbReference type="EMBL" id="CAJNYV010001090">
    <property type="protein sequence ID" value="CAF3404081.1"/>
    <property type="molecule type" value="Genomic_DNA"/>
</dbReference>
<dbReference type="PANTHER" id="PTHR48411:SF1">
    <property type="entry name" value="OS01G0948300 PROTEIN"/>
    <property type="match status" value="1"/>
</dbReference>
<evidence type="ECO:0000313" key="3">
    <source>
        <dbReference type="EMBL" id="CAF3218473.1"/>
    </source>
</evidence>
<evidence type="ECO:0000259" key="1">
    <source>
        <dbReference type="PROSITE" id="PS50191"/>
    </source>
</evidence>
<evidence type="ECO:0000313" key="6">
    <source>
        <dbReference type="EMBL" id="CAF3595467.1"/>
    </source>
</evidence>
<dbReference type="PANTHER" id="PTHR48411">
    <property type="entry name" value="OS01G0948300 PROTEIN"/>
    <property type="match status" value="1"/>
</dbReference>
<dbReference type="OrthoDB" id="19923at2759"/>
<dbReference type="SUPFAM" id="SSF52087">
    <property type="entry name" value="CRAL/TRIO domain"/>
    <property type="match status" value="1"/>
</dbReference>
<reference evidence="2" key="1">
    <citation type="submission" date="2021-02" db="EMBL/GenBank/DDBJ databases">
        <authorList>
            <person name="Nowell W R."/>
        </authorList>
    </citation>
    <scope>NUCLEOTIDE SEQUENCE</scope>
</reference>
<gene>
    <name evidence="6" type="ORF">FME351_LOCUS21676</name>
    <name evidence="4" type="ORF">GRG538_LOCUS9387</name>
    <name evidence="5" type="ORF">KIK155_LOCUS8395</name>
    <name evidence="3" type="ORF">LUA448_LOCUS3134</name>
    <name evidence="2" type="ORF">TIS948_LOCUS5007</name>
</gene>
<comment type="caution">
    <text evidence="2">The sequence shown here is derived from an EMBL/GenBank/DDBJ whole genome shotgun (WGS) entry which is preliminary data.</text>
</comment>
<dbReference type="Gene3D" id="3.40.525.10">
    <property type="entry name" value="CRAL-TRIO lipid binding domain"/>
    <property type="match status" value="1"/>
</dbReference>
<dbReference type="InterPro" id="IPR036865">
    <property type="entry name" value="CRAL-TRIO_dom_sf"/>
</dbReference>
<accession>A0A817MUL4</accession>
<dbReference type="Proteomes" id="UP000663833">
    <property type="component" value="Unassembled WGS sequence"/>
</dbReference>